<sequence length="161" mass="16836">MTRGHPVAAERRATVGAGLYLRLVAGYWVQTVIERCAAHARQGGRRVGEAVAVARPGWEVIAQAAGEVRWAVAVSGAVAAARVDRMRPRPWGDRGLAVAAALTGLVSVAVAVLLGKALAHWAASDTDDVLFAASGAVAVGLLLLALLYLVFAEKPERRPPD</sequence>
<organism evidence="2 3">
    <name type="scientific">Nocardiopsis suaedae</name>
    <dbReference type="NCBI Taxonomy" id="3018444"/>
    <lineage>
        <taxon>Bacteria</taxon>
        <taxon>Bacillati</taxon>
        <taxon>Actinomycetota</taxon>
        <taxon>Actinomycetes</taxon>
        <taxon>Streptosporangiales</taxon>
        <taxon>Nocardiopsidaceae</taxon>
        <taxon>Nocardiopsis</taxon>
    </lineage>
</organism>
<keyword evidence="1" id="KW-0812">Transmembrane</keyword>
<evidence type="ECO:0000313" key="3">
    <source>
        <dbReference type="Proteomes" id="UP001165685"/>
    </source>
</evidence>
<name>A0ABT4TVU4_9ACTN</name>
<feature type="transmembrane region" description="Helical" evidence="1">
    <location>
        <begin position="129"/>
        <end position="151"/>
    </location>
</feature>
<gene>
    <name evidence="2" type="ORF">O4U47_27925</name>
</gene>
<proteinExistence type="predicted"/>
<keyword evidence="3" id="KW-1185">Reference proteome</keyword>
<comment type="caution">
    <text evidence="2">The sequence shown here is derived from an EMBL/GenBank/DDBJ whole genome shotgun (WGS) entry which is preliminary data.</text>
</comment>
<dbReference type="EMBL" id="JAQFWP010000081">
    <property type="protein sequence ID" value="MDA2808369.1"/>
    <property type="molecule type" value="Genomic_DNA"/>
</dbReference>
<keyword evidence="1" id="KW-0472">Membrane</keyword>
<dbReference type="Proteomes" id="UP001165685">
    <property type="component" value="Unassembled WGS sequence"/>
</dbReference>
<keyword evidence="1" id="KW-1133">Transmembrane helix</keyword>
<protein>
    <submittedName>
        <fullName evidence="2">Uncharacterized protein</fullName>
    </submittedName>
</protein>
<accession>A0ABT4TVU4</accession>
<evidence type="ECO:0000313" key="2">
    <source>
        <dbReference type="EMBL" id="MDA2808369.1"/>
    </source>
</evidence>
<feature type="transmembrane region" description="Helical" evidence="1">
    <location>
        <begin position="95"/>
        <end position="123"/>
    </location>
</feature>
<dbReference type="RefSeq" id="WP_270680964.1">
    <property type="nucleotide sequence ID" value="NZ_JAQFWP010000081.1"/>
</dbReference>
<evidence type="ECO:0000256" key="1">
    <source>
        <dbReference type="SAM" id="Phobius"/>
    </source>
</evidence>
<reference evidence="2" key="1">
    <citation type="submission" date="2023-01" db="EMBL/GenBank/DDBJ databases">
        <title>Draft genome sequence of Nocardiopsis sp. LSu2-4 isolated from halophytes.</title>
        <authorList>
            <person name="Duangmal K."/>
            <person name="Chantavorakit T."/>
        </authorList>
    </citation>
    <scope>NUCLEOTIDE SEQUENCE</scope>
    <source>
        <strain evidence="2">LSu2-4</strain>
    </source>
</reference>